<accession>A0A5Q0M407</accession>
<protein>
    <submittedName>
        <fullName evidence="1">Uncharacterized protein</fullName>
    </submittedName>
</protein>
<dbReference type="RefSeq" id="WP_153282612.1">
    <property type="nucleotide sequence ID" value="NZ_CP045644.1"/>
</dbReference>
<gene>
    <name evidence="1" type="ORF">GFK26_14950</name>
</gene>
<evidence type="ECO:0000313" key="1">
    <source>
        <dbReference type="EMBL" id="QFZ83958.1"/>
    </source>
</evidence>
<reference evidence="1 2" key="1">
    <citation type="submission" date="2019-10" db="EMBL/GenBank/DDBJ databases">
        <title>Complete genome sequence of Variovorax paradoxus 5C-2.</title>
        <authorList>
            <person name="Gogoleva N.E."/>
            <person name="Balkin A.S."/>
        </authorList>
    </citation>
    <scope>NUCLEOTIDE SEQUENCE [LARGE SCALE GENOMIC DNA]</scope>
    <source>
        <strain evidence="1 2">5C-2</strain>
    </source>
</reference>
<dbReference type="Proteomes" id="UP000326780">
    <property type="component" value="Chromosome"/>
</dbReference>
<dbReference type="AlphaFoldDB" id="A0A5Q0M407"/>
<sequence>MMYIANSFKTVARTQRERGRWPVDNDPHFWSSPPTWGICRPDLRKKAARGQTIFFVLSKHAQHPQMIFGYMKIEEVVSHLAAYRKLPEKRMRGLWPDGNIIVNAAGGYNSRDGGVHEHNFRKIRSRYAVGDPAVSRFLTPQQIAAKAPQFLAILKQMFGGTGDRAIDYISRAGRQALTAEQVQALKRWIDSGLPDHDRGFGGEEEAQPHRVVRRRCQPSICVPMGGCAPTTCSPGSCGLQLVGPTPRCSPCVCRA</sequence>
<evidence type="ECO:0000313" key="2">
    <source>
        <dbReference type="Proteomes" id="UP000326780"/>
    </source>
</evidence>
<organism evidence="1 2">
    <name type="scientific">Variovorax paradoxus</name>
    <dbReference type="NCBI Taxonomy" id="34073"/>
    <lineage>
        <taxon>Bacteria</taxon>
        <taxon>Pseudomonadati</taxon>
        <taxon>Pseudomonadota</taxon>
        <taxon>Betaproteobacteria</taxon>
        <taxon>Burkholderiales</taxon>
        <taxon>Comamonadaceae</taxon>
        <taxon>Variovorax</taxon>
    </lineage>
</organism>
<dbReference type="EMBL" id="CP045644">
    <property type="protein sequence ID" value="QFZ83958.1"/>
    <property type="molecule type" value="Genomic_DNA"/>
</dbReference>
<name>A0A5Q0M407_VARPD</name>
<proteinExistence type="predicted"/>